<organism evidence="1 2">
    <name type="scientific">Geodia barretti</name>
    <name type="common">Barrett's horny sponge</name>
    <dbReference type="NCBI Taxonomy" id="519541"/>
    <lineage>
        <taxon>Eukaryota</taxon>
        <taxon>Metazoa</taxon>
        <taxon>Porifera</taxon>
        <taxon>Demospongiae</taxon>
        <taxon>Heteroscleromorpha</taxon>
        <taxon>Tetractinellida</taxon>
        <taxon>Astrophorina</taxon>
        <taxon>Geodiidae</taxon>
        <taxon>Geodia</taxon>
    </lineage>
</organism>
<reference evidence="1" key="1">
    <citation type="submission" date="2023-03" db="EMBL/GenBank/DDBJ databases">
        <authorList>
            <person name="Steffen K."/>
            <person name="Cardenas P."/>
        </authorList>
    </citation>
    <scope>NUCLEOTIDE SEQUENCE</scope>
</reference>
<evidence type="ECO:0000313" key="1">
    <source>
        <dbReference type="EMBL" id="CAI8056350.1"/>
    </source>
</evidence>
<proteinExistence type="predicted"/>
<dbReference type="Proteomes" id="UP001174909">
    <property type="component" value="Unassembled WGS sequence"/>
</dbReference>
<keyword evidence="2" id="KW-1185">Reference proteome</keyword>
<name>A0AA35XL87_GEOBA</name>
<sequence>MHLLAAQPGAIEDGADAVDLGQSPGDIVLLSAADTELACFAQAHAGLDDGAPTLRLANLMQLGHNLSVDRYADR</sequence>
<comment type="caution">
    <text evidence="1">The sequence shown here is derived from an EMBL/GenBank/DDBJ whole genome shotgun (WGS) entry which is preliminary data.</text>
</comment>
<protein>
    <submittedName>
        <fullName evidence="1">Aerobic cobaltochelatase subunit CobN</fullName>
    </submittedName>
</protein>
<accession>A0AA35XL87</accession>
<dbReference type="AlphaFoldDB" id="A0AA35XL87"/>
<evidence type="ECO:0000313" key="2">
    <source>
        <dbReference type="Proteomes" id="UP001174909"/>
    </source>
</evidence>
<gene>
    <name evidence="1" type="ORF">GBAR_LOCUS30703</name>
</gene>
<dbReference type="EMBL" id="CASHTH010004350">
    <property type="protein sequence ID" value="CAI8056350.1"/>
    <property type="molecule type" value="Genomic_DNA"/>
</dbReference>